<evidence type="ECO:0000313" key="1">
    <source>
        <dbReference type="EMBL" id="MBW7452735.1"/>
    </source>
</evidence>
<evidence type="ECO:0000313" key="2">
    <source>
        <dbReference type="Proteomes" id="UP001519887"/>
    </source>
</evidence>
<proteinExistence type="predicted"/>
<reference evidence="1 2" key="1">
    <citation type="submission" date="2021-07" db="EMBL/GenBank/DDBJ databases">
        <title>Paenibacillus radiodurans sp. nov., isolated from the southeastern edge of Tengger Desert.</title>
        <authorList>
            <person name="Zhang G."/>
        </authorList>
    </citation>
    <scope>NUCLEOTIDE SEQUENCE [LARGE SCALE GENOMIC DNA]</scope>
    <source>
        <strain evidence="1 2">CCM 7311</strain>
    </source>
</reference>
<dbReference type="Proteomes" id="UP001519887">
    <property type="component" value="Unassembled WGS sequence"/>
</dbReference>
<gene>
    <name evidence="1" type="ORF">K0U00_01595</name>
</gene>
<accession>A0ABS7BVU3</accession>
<dbReference type="EMBL" id="JAHZIK010000014">
    <property type="protein sequence ID" value="MBW7452735.1"/>
    <property type="molecule type" value="Genomic_DNA"/>
</dbReference>
<name>A0ABS7BVU3_9BACL</name>
<protein>
    <submittedName>
        <fullName evidence="1">Uncharacterized protein</fullName>
    </submittedName>
</protein>
<organism evidence="1 2">
    <name type="scientific">Paenibacillus sepulcri</name>
    <dbReference type="NCBI Taxonomy" id="359917"/>
    <lineage>
        <taxon>Bacteria</taxon>
        <taxon>Bacillati</taxon>
        <taxon>Bacillota</taxon>
        <taxon>Bacilli</taxon>
        <taxon>Bacillales</taxon>
        <taxon>Paenibacillaceae</taxon>
        <taxon>Paenibacillus</taxon>
    </lineage>
</organism>
<comment type="caution">
    <text evidence="1">The sequence shown here is derived from an EMBL/GenBank/DDBJ whole genome shotgun (WGS) entry which is preliminary data.</text>
</comment>
<keyword evidence="2" id="KW-1185">Reference proteome</keyword>
<sequence>MGGLKDKVNGMAIIYKNEKGDSGDYDDLKGYALQSGNLTLYRNAARLAKLGITNW</sequence>
<dbReference type="RefSeq" id="WP_210046734.1">
    <property type="nucleotide sequence ID" value="NZ_JBHLVU010000016.1"/>
</dbReference>